<feature type="compositionally biased region" description="Basic and acidic residues" evidence="4">
    <location>
        <begin position="241"/>
        <end position="252"/>
    </location>
</feature>
<feature type="compositionally biased region" description="Low complexity" evidence="4">
    <location>
        <begin position="222"/>
        <end position="238"/>
    </location>
</feature>
<name>A0A9X0D6N6_9CNID</name>
<dbReference type="Proteomes" id="UP001163046">
    <property type="component" value="Unassembled WGS sequence"/>
</dbReference>
<comment type="similarity">
    <text evidence="1">Belongs to the peptidase C48 family.</text>
</comment>
<comment type="caution">
    <text evidence="6">The sequence shown here is derived from an EMBL/GenBank/DDBJ whole genome shotgun (WGS) entry which is preliminary data.</text>
</comment>
<dbReference type="GO" id="GO:0008234">
    <property type="term" value="F:cysteine-type peptidase activity"/>
    <property type="evidence" value="ECO:0007669"/>
    <property type="project" value="InterPro"/>
</dbReference>
<proteinExistence type="inferred from homology"/>
<dbReference type="Gene3D" id="3.40.395.10">
    <property type="entry name" value="Adenoviral Proteinase, Chain A"/>
    <property type="match status" value="1"/>
</dbReference>
<accession>A0A9X0D6N6</accession>
<sequence length="670" mass="76409">MVMNLFPDKETAEDSILGKIYFCEERVKYFTGLLEGGEFLRDNGVDGIENVPLAGTDLEIYLQEKKAFWEQCSTDIEHNYTVAEQAGNLLELREYAAKLEILRFKEVFSQWKEIASVMRHRVFEDGEDYEIDKYDIQSMARYSNQGFEAAHKVHRQLYAHCTNHDSSASESSIEQMFLHHYATKLLYLRLCFQQAKGCFGSPEDVPDYEYNHDDWENEYQQNLNSTPLSPKSPKSPAGKKGKTDEPHEEQKSKPPRRCLFPAQKSDLCPKPQRATAKKQVKPAHKTAPIISKSSKSDPESLKKCMSPTATRQELSHMKLPPVTSQIHENVVVPTYGNFHEENPYLLKSRPSDNIMNIAHKITSSSSSQVIQENTIQLDDSDDPTGVTIGNLGTFSNCGIQVLLKYCSISKMQQNFKQEMAWLSFNPDKDILKDSEIKFFCNFFKGSPHDPLHVVVSLDGLHVDFKSLSTLVGERYIDNFIINYCTRKTLLLKHQQKQNSSVLCLPTEALSWLDNQVLEPIKTIRKDLQHPQELKLILMPLHMESVSHWGLVCVDLETQTVWYDDGLKIAPPAHLCDLAGRLVRLLSSMFPSINNFDSMISSHLSTSQYKLMHMPQQRLDGKTAGGGSCGMGVILLAQDIILAKRVPPHQITWTFEESNYYRKKLMLFILT</sequence>
<keyword evidence="2" id="KW-0645">Protease</keyword>
<dbReference type="AlphaFoldDB" id="A0A9X0D6N6"/>
<protein>
    <recommendedName>
        <fullName evidence="5">Ubiquitin-like protease family profile domain-containing protein</fullName>
    </recommendedName>
</protein>
<evidence type="ECO:0000256" key="4">
    <source>
        <dbReference type="SAM" id="MobiDB-lite"/>
    </source>
</evidence>
<evidence type="ECO:0000256" key="1">
    <source>
        <dbReference type="ARBA" id="ARBA00005234"/>
    </source>
</evidence>
<keyword evidence="7" id="KW-1185">Reference proteome</keyword>
<dbReference type="InterPro" id="IPR003653">
    <property type="entry name" value="Peptidase_C48_C"/>
</dbReference>
<keyword evidence="3" id="KW-0378">Hydrolase</keyword>
<evidence type="ECO:0000256" key="3">
    <source>
        <dbReference type="ARBA" id="ARBA00022801"/>
    </source>
</evidence>
<feature type="region of interest" description="Disordered" evidence="4">
    <location>
        <begin position="221"/>
        <end position="303"/>
    </location>
</feature>
<gene>
    <name evidence="6" type="ORF">OS493_006913</name>
</gene>
<evidence type="ECO:0000256" key="2">
    <source>
        <dbReference type="ARBA" id="ARBA00022670"/>
    </source>
</evidence>
<reference evidence="6" key="1">
    <citation type="submission" date="2023-01" db="EMBL/GenBank/DDBJ databases">
        <title>Genome assembly of the deep-sea coral Lophelia pertusa.</title>
        <authorList>
            <person name="Herrera S."/>
            <person name="Cordes E."/>
        </authorList>
    </citation>
    <scope>NUCLEOTIDE SEQUENCE</scope>
    <source>
        <strain evidence="6">USNM1676648</strain>
        <tissue evidence="6">Polyp</tissue>
    </source>
</reference>
<feature type="compositionally biased region" description="Basic residues" evidence="4">
    <location>
        <begin position="275"/>
        <end position="284"/>
    </location>
</feature>
<dbReference type="InterPro" id="IPR038765">
    <property type="entry name" value="Papain-like_cys_pep_sf"/>
</dbReference>
<dbReference type="SUPFAM" id="SSF54001">
    <property type="entry name" value="Cysteine proteinases"/>
    <property type="match status" value="1"/>
</dbReference>
<dbReference type="EMBL" id="MU825875">
    <property type="protein sequence ID" value="KAJ7386879.1"/>
    <property type="molecule type" value="Genomic_DNA"/>
</dbReference>
<evidence type="ECO:0000313" key="7">
    <source>
        <dbReference type="Proteomes" id="UP001163046"/>
    </source>
</evidence>
<organism evidence="6 7">
    <name type="scientific">Desmophyllum pertusum</name>
    <dbReference type="NCBI Taxonomy" id="174260"/>
    <lineage>
        <taxon>Eukaryota</taxon>
        <taxon>Metazoa</taxon>
        <taxon>Cnidaria</taxon>
        <taxon>Anthozoa</taxon>
        <taxon>Hexacorallia</taxon>
        <taxon>Scleractinia</taxon>
        <taxon>Caryophylliina</taxon>
        <taxon>Caryophylliidae</taxon>
        <taxon>Desmophyllum</taxon>
    </lineage>
</organism>
<evidence type="ECO:0000259" key="5">
    <source>
        <dbReference type="PROSITE" id="PS50600"/>
    </source>
</evidence>
<dbReference type="PROSITE" id="PS50600">
    <property type="entry name" value="ULP_PROTEASE"/>
    <property type="match status" value="1"/>
</dbReference>
<dbReference type="GO" id="GO:0006508">
    <property type="term" value="P:proteolysis"/>
    <property type="evidence" value="ECO:0007669"/>
    <property type="project" value="UniProtKB-KW"/>
</dbReference>
<evidence type="ECO:0000313" key="6">
    <source>
        <dbReference type="EMBL" id="KAJ7386879.1"/>
    </source>
</evidence>
<feature type="domain" description="Ubiquitin-like protease family profile" evidence="5">
    <location>
        <begin position="460"/>
        <end position="639"/>
    </location>
</feature>
<dbReference type="OrthoDB" id="10656050at2759"/>